<dbReference type="EC" id="2.1.1.-" evidence="1"/>
<sequence>MSSLLRLCDCKRLKSALYDWVVAPVTDTWYREVLLQCPMDASVLGVGVGAAASLFVNRDIIQSKRLLVTGVVCDAEEARKAQDEVIRYELENQVGIVHASILEYTAPPVALIYLSGSCMRTPERVEVIKHCCRMLQRPAVNGYSCTGAAEDDGSGVLVFTPSFEKTTLWGLYVAPLARRFLKLLTTIDFGEATSEAGFLALLKQSGVRVVSMRTLQDSWLRKQVMVMAKPVK</sequence>
<keyword evidence="1" id="KW-0489">Methyltransferase</keyword>
<dbReference type="EMBL" id="MKKU01000298">
    <property type="protein sequence ID" value="RNF16302.1"/>
    <property type="molecule type" value="Genomic_DNA"/>
</dbReference>
<dbReference type="GO" id="GO:0008168">
    <property type="term" value="F:methyltransferase activity"/>
    <property type="evidence" value="ECO:0007669"/>
    <property type="project" value="UniProtKB-KW"/>
</dbReference>
<name>A0A3R7KW24_9TRYP</name>
<dbReference type="AlphaFoldDB" id="A0A3R7KW24"/>
<dbReference type="GO" id="GO:0032259">
    <property type="term" value="P:methylation"/>
    <property type="evidence" value="ECO:0007669"/>
    <property type="project" value="UniProtKB-KW"/>
</dbReference>
<organism evidence="1 2">
    <name type="scientific">Trypanosoma conorhini</name>
    <dbReference type="NCBI Taxonomy" id="83891"/>
    <lineage>
        <taxon>Eukaryota</taxon>
        <taxon>Discoba</taxon>
        <taxon>Euglenozoa</taxon>
        <taxon>Kinetoplastea</taxon>
        <taxon>Metakinetoplastina</taxon>
        <taxon>Trypanosomatida</taxon>
        <taxon>Trypanosomatidae</taxon>
        <taxon>Trypanosoma</taxon>
    </lineage>
</organism>
<accession>A0A3R7KW24</accession>
<protein>
    <submittedName>
        <fullName evidence="1">Type 11 methyltransferase</fullName>
        <ecNumber evidence="1">2.1.1.-</ecNumber>
    </submittedName>
</protein>
<comment type="caution">
    <text evidence="1">The sequence shown here is derived from an EMBL/GenBank/DDBJ whole genome shotgun (WGS) entry which is preliminary data.</text>
</comment>
<keyword evidence="2" id="KW-1185">Reference proteome</keyword>
<evidence type="ECO:0000313" key="1">
    <source>
        <dbReference type="EMBL" id="RNF16302.1"/>
    </source>
</evidence>
<evidence type="ECO:0000313" key="2">
    <source>
        <dbReference type="Proteomes" id="UP000284403"/>
    </source>
</evidence>
<proteinExistence type="predicted"/>
<dbReference type="Gene3D" id="3.40.50.150">
    <property type="entry name" value="Vaccinia Virus protein VP39"/>
    <property type="match status" value="1"/>
</dbReference>
<gene>
    <name evidence="1" type="ORF">Tco025E_05228</name>
</gene>
<dbReference type="Proteomes" id="UP000284403">
    <property type="component" value="Unassembled WGS sequence"/>
</dbReference>
<dbReference type="OrthoDB" id="540004at2759"/>
<dbReference type="RefSeq" id="XP_029227757.1">
    <property type="nucleotide sequence ID" value="XM_029372129.1"/>
</dbReference>
<keyword evidence="1" id="KW-0808">Transferase</keyword>
<dbReference type="GeneID" id="40318839"/>
<dbReference type="SUPFAM" id="SSF53335">
    <property type="entry name" value="S-adenosyl-L-methionine-dependent methyltransferases"/>
    <property type="match status" value="1"/>
</dbReference>
<dbReference type="InterPro" id="IPR029063">
    <property type="entry name" value="SAM-dependent_MTases_sf"/>
</dbReference>
<reference evidence="1 2" key="1">
    <citation type="journal article" date="2018" name="BMC Genomics">
        <title>Genomic comparison of Trypanosoma conorhini and Trypanosoma rangeli to Trypanosoma cruzi strains of high and low virulence.</title>
        <authorList>
            <person name="Bradwell K.R."/>
            <person name="Koparde V.N."/>
            <person name="Matveyev A.V."/>
            <person name="Serrano M.G."/>
            <person name="Alves J.M."/>
            <person name="Parikh H."/>
            <person name="Huang B."/>
            <person name="Lee V."/>
            <person name="Espinosa-Alvarez O."/>
            <person name="Ortiz P.A."/>
            <person name="Costa-Martins A.G."/>
            <person name="Teixeira M.M."/>
            <person name="Buck G.A."/>
        </authorList>
    </citation>
    <scope>NUCLEOTIDE SEQUENCE [LARGE SCALE GENOMIC DNA]</scope>
    <source>
        <strain evidence="1 2">025E</strain>
    </source>
</reference>